<keyword evidence="2" id="KW-1185">Reference proteome</keyword>
<dbReference type="InterPro" id="IPR011011">
    <property type="entry name" value="Znf_FYVE_PHD"/>
</dbReference>
<accession>A0ABD2MQQ9</accession>
<proteinExistence type="predicted"/>
<dbReference type="InterPro" id="IPR013083">
    <property type="entry name" value="Znf_RING/FYVE/PHD"/>
</dbReference>
<dbReference type="Proteomes" id="UP001516400">
    <property type="component" value="Unassembled WGS sequence"/>
</dbReference>
<name>A0ABD2MQQ9_9CUCU</name>
<dbReference type="SUPFAM" id="SSF57903">
    <property type="entry name" value="FYVE/PHD zinc finger"/>
    <property type="match status" value="1"/>
</dbReference>
<organism evidence="1 2">
    <name type="scientific">Cryptolaemus montrouzieri</name>
    <dbReference type="NCBI Taxonomy" id="559131"/>
    <lineage>
        <taxon>Eukaryota</taxon>
        <taxon>Metazoa</taxon>
        <taxon>Ecdysozoa</taxon>
        <taxon>Arthropoda</taxon>
        <taxon>Hexapoda</taxon>
        <taxon>Insecta</taxon>
        <taxon>Pterygota</taxon>
        <taxon>Neoptera</taxon>
        <taxon>Endopterygota</taxon>
        <taxon>Coleoptera</taxon>
        <taxon>Polyphaga</taxon>
        <taxon>Cucujiformia</taxon>
        <taxon>Coccinelloidea</taxon>
        <taxon>Coccinellidae</taxon>
        <taxon>Scymninae</taxon>
        <taxon>Scymnini</taxon>
        <taxon>Cryptolaemus</taxon>
    </lineage>
</organism>
<gene>
    <name evidence="1" type="ORF">HHI36_007736</name>
</gene>
<sequence>MGKSKAVQETKTCGKCNKTFVKTEYKIIFSGKCGKWVCPKYSALRKSEIDEISKNNSAWKCKDCNQRSRRPVIHPIESSDDEETGQYEQDDKNEVYTIEDIMEQMQKNHEKNKRYKRV</sequence>
<dbReference type="AlphaFoldDB" id="A0ABD2MQQ9"/>
<comment type="caution">
    <text evidence="1">The sequence shown here is derived from an EMBL/GenBank/DDBJ whole genome shotgun (WGS) entry which is preliminary data.</text>
</comment>
<protein>
    <submittedName>
        <fullName evidence="1">Uncharacterized protein</fullName>
    </submittedName>
</protein>
<dbReference type="EMBL" id="JABFTP020000021">
    <property type="protein sequence ID" value="KAL3268632.1"/>
    <property type="molecule type" value="Genomic_DNA"/>
</dbReference>
<evidence type="ECO:0000313" key="1">
    <source>
        <dbReference type="EMBL" id="KAL3268632.1"/>
    </source>
</evidence>
<evidence type="ECO:0000313" key="2">
    <source>
        <dbReference type="Proteomes" id="UP001516400"/>
    </source>
</evidence>
<dbReference type="Gene3D" id="3.30.40.10">
    <property type="entry name" value="Zinc/RING finger domain, C3HC4 (zinc finger)"/>
    <property type="match status" value="1"/>
</dbReference>
<reference evidence="1 2" key="1">
    <citation type="journal article" date="2021" name="BMC Biol.">
        <title>Horizontally acquired antibacterial genes associated with adaptive radiation of ladybird beetles.</title>
        <authorList>
            <person name="Li H.S."/>
            <person name="Tang X.F."/>
            <person name="Huang Y.H."/>
            <person name="Xu Z.Y."/>
            <person name="Chen M.L."/>
            <person name="Du X.Y."/>
            <person name="Qiu B.Y."/>
            <person name="Chen P.T."/>
            <person name="Zhang W."/>
            <person name="Slipinski A."/>
            <person name="Escalona H.E."/>
            <person name="Waterhouse R.M."/>
            <person name="Zwick A."/>
            <person name="Pang H."/>
        </authorList>
    </citation>
    <scope>NUCLEOTIDE SEQUENCE [LARGE SCALE GENOMIC DNA]</scope>
    <source>
        <strain evidence="1">SYSU2018</strain>
    </source>
</reference>